<dbReference type="InterPro" id="IPR017871">
    <property type="entry name" value="ABC_transporter-like_CS"/>
</dbReference>
<feature type="transmembrane region" description="Helical" evidence="8">
    <location>
        <begin position="628"/>
        <end position="652"/>
    </location>
</feature>
<accession>A0A832EDF9</accession>
<feature type="domain" description="ABC transporter" evidence="10">
    <location>
        <begin position="195"/>
        <end position="444"/>
    </location>
</feature>
<dbReference type="GO" id="GO:0016887">
    <property type="term" value="F:ATP hydrolysis activity"/>
    <property type="evidence" value="ECO:0007669"/>
    <property type="project" value="InterPro"/>
</dbReference>
<dbReference type="AlphaFoldDB" id="A0A832EDF9"/>
<dbReference type="GO" id="GO:0140359">
    <property type="term" value="F:ABC-type transporter activity"/>
    <property type="evidence" value="ECO:0007669"/>
    <property type="project" value="InterPro"/>
</dbReference>
<comment type="caution">
    <text evidence="11">The sequence shown here is derived from an EMBL/GenBank/DDBJ whole genome shotgun (WGS) entry which is preliminary data.</text>
</comment>
<evidence type="ECO:0000259" key="9">
    <source>
        <dbReference type="PROSITE" id="PS50006"/>
    </source>
</evidence>
<dbReference type="InterPro" id="IPR000253">
    <property type="entry name" value="FHA_dom"/>
</dbReference>
<evidence type="ECO:0000256" key="2">
    <source>
        <dbReference type="ARBA" id="ARBA00022448"/>
    </source>
</evidence>
<dbReference type="InterPro" id="IPR027417">
    <property type="entry name" value="P-loop_NTPase"/>
</dbReference>
<keyword evidence="6 8" id="KW-1133">Transmembrane helix</keyword>
<evidence type="ECO:0000313" key="11">
    <source>
        <dbReference type="EMBL" id="HFK97251.1"/>
    </source>
</evidence>
<comment type="subcellular location">
    <subcellularLocation>
        <location evidence="1">Membrane</location>
        <topology evidence="1">Multi-pass membrane protein</topology>
    </subcellularLocation>
</comment>
<dbReference type="SUPFAM" id="SSF52540">
    <property type="entry name" value="P-loop containing nucleoside triphosphate hydrolases"/>
    <property type="match status" value="1"/>
</dbReference>
<organism evidence="11">
    <name type="scientific">Desulfacinum infernum</name>
    <dbReference type="NCBI Taxonomy" id="35837"/>
    <lineage>
        <taxon>Bacteria</taxon>
        <taxon>Pseudomonadati</taxon>
        <taxon>Thermodesulfobacteriota</taxon>
        <taxon>Syntrophobacteria</taxon>
        <taxon>Syntrophobacterales</taxon>
        <taxon>Syntrophobacteraceae</taxon>
        <taxon>Desulfacinum</taxon>
    </lineage>
</organism>
<dbReference type="GO" id="GO:0005524">
    <property type="term" value="F:ATP binding"/>
    <property type="evidence" value="ECO:0007669"/>
    <property type="project" value="UniProtKB-KW"/>
</dbReference>
<gene>
    <name evidence="11" type="ORF">ENS06_07995</name>
</gene>
<evidence type="ECO:0000256" key="7">
    <source>
        <dbReference type="ARBA" id="ARBA00023136"/>
    </source>
</evidence>
<dbReference type="PROSITE" id="PS50006">
    <property type="entry name" value="FHA_DOMAIN"/>
    <property type="match status" value="1"/>
</dbReference>
<dbReference type="EMBL" id="DSTK01000023">
    <property type="protein sequence ID" value="HFK97251.1"/>
    <property type="molecule type" value="Genomic_DNA"/>
</dbReference>
<dbReference type="InterPro" id="IPR003593">
    <property type="entry name" value="AAA+_ATPase"/>
</dbReference>
<dbReference type="Gene3D" id="3.40.50.300">
    <property type="entry name" value="P-loop containing nucleotide triphosphate hydrolases"/>
    <property type="match status" value="1"/>
</dbReference>
<keyword evidence="7 8" id="KW-0472">Membrane</keyword>
<feature type="domain" description="FHA" evidence="9">
    <location>
        <begin position="117"/>
        <end position="166"/>
    </location>
</feature>
<feature type="transmembrane region" description="Helical" evidence="8">
    <location>
        <begin position="600"/>
        <end position="622"/>
    </location>
</feature>
<dbReference type="Pfam" id="PF00498">
    <property type="entry name" value="FHA"/>
    <property type="match status" value="2"/>
</dbReference>
<dbReference type="PANTHER" id="PTHR48041:SF139">
    <property type="entry name" value="PROTEIN SCARLET"/>
    <property type="match status" value="1"/>
</dbReference>
<dbReference type="PROSITE" id="PS00211">
    <property type="entry name" value="ABC_TRANSPORTER_1"/>
    <property type="match status" value="1"/>
</dbReference>
<evidence type="ECO:0000256" key="8">
    <source>
        <dbReference type="SAM" id="Phobius"/>
    </source>
</evidence>
<dbReference type="PANTHER" id="PTHR48041">
    <property type="entry name" value="ABC TRANSPORTER G FAMILY MEMBER 28"/>
    <property type="match status" value="1"/>
</dbReference>
<evidence type="ECO:0000256" key="3">
    <source>
        <dbReference type="ARBA" id="ARBA00022692"/>
    </source>
</evidence>
<evidence type="ECO:0000256" key="1">
    <source>
        <dbReference type="ARBA" id="ARBA00004141"/>
    </source>
</evidence>
<dbReference type="InterPro" id="IPR050352">
    <property type="entry name" value="ABCG_transporters"/>
</dbReference>
<keyword evidence="4" id="KW-0547">Nucleotide-binding</keyword>
<dbReference type="SMART" id="SM00240">
    <property type="entry name" value="FHA"/>
    <property type="match status" value="2"/>
</dbReference>
<keyword evidence="5 11" id="KW-0067">ATP-binding</keyword>
<dbReference type="InterPro" id="IPR013525">
    <property type="entry name" value="ABC2_TM"/>
</dbReference>
<dbReference type="InterPro" id="IPR008984">
    <property type="entry name" value="SMAD_FHA_dom_sf"/>
</dbReference>
<evidence type="ECO:0000256" key="4">
    <source>
        <dbReference type="ARBA" id="ARBA00022741"/>
    </source>
</evidence>
<reference evidence="11" key="1">
    <citation type="journal article" date="2020" name="mSystems">
        <title>Genome- and Community-Level Interaction Insights into Carbon Utilization and Element Cycling Functions of Hydrothermarchaeota in Hydrothermal Sediment.</title>
        <authorList>
            <person name="Zhou Z."/>
            <person name="Liu Y."/>
            <person name="Xu W."/>
            <person name="Pan J."/>
            <person name="Luo Z.H."/>
            <person name="Li M."/>
        </authorList>
    </citation>
    <scope>NUCLEOTIDE SEQUENCE [LARGE SCALE GENOMIC DNA]</scope>
    <source>
        <strain evidence="11">SpSt-456</strain>
    </source>
</reference>
<dbReference type="Pfam" id="PF00005">
    <property type="entry name" value="ABC_tran"/>
    <property type="match status" value="1"/>
</dbReference>
<feature type="transmembrane region" description="Helical" evidence="8">
    <location>
        <begin position="719"/>
        <end position="741"/>
    </location>
</feature>
<evidence type="ECO:0000256" key="6">
    <source>
        <dbReference type="ARBA" id="ARBA00022989"/>
    </source>
</evidence>
<dbReference type="Gene3D" id="2.60.200.20">
    <property type="match status" value="2"/>
</dbReference>
<feature type="transmembrane region" description="Helical" evidence="8">
    <location>
        <begin position="659"/>
        <end position="678"/>
    </location>
</feature>
<dbReference type="Pfam" id="PF01061">
    <property type="entry name" value="ABC2_membrane"/>
    <property type="match status" value="1"/>
</dbReference>
<dbReference type="SMART" id="SM00382">
    <property type="entry name" value="AAA"/>
    <property type="match status" value="1"/>
</dbReference>
<dbReference type="SUPFAM" id="SSF49879">
    <property type="entry name" value="SMAD/FHA domain"/>
    <property type="match status" value="2"/>
</dbReference>
<name>A0A832EDF9_9BACT</name>
<evidence type="ECO:0000256" key="5">
    <source>
        <dbReference type="ARBA" id="ARBA00022840"/>
    </source>
</evidence>
<proteinExistence type="predicted"/>
<feature type="transmembrane region" description="Helical" evidence="8">
    <location>
        <begin position="522"/>
        <end position="543"/>
    </location>
</feature>
<dbReference type="CDD" id="cd00060">
    <property type="entry name" value="FHA"/>
    <property type="match status" value="2"/>
</dbReference>
<sequence>MELVFLTARNRQATSAKFPDNGTILVGSRQAFSLPGEGILPEHARLIREQDEFYIEPLSGAPVTLNGKRLVGRCLLQDGDWVSLGKSAFQVKIGPLAVDPDPANETQHNRAQGPGRISIGRLPESDLYIPSPLVSRRHAEVIWSNGRAFLRDLNSTNGTFINGERVTGTRILRAGDTLQIGTFFYVFKDHRLEPLDTLGLIRIEAHGLGTEVRDRAGGRFKRLLDNVDLVVEPGEFVVIFGSSGSGKSTLLDALSGRRPAGHGRLFYNGVDFYSCISLFRKNIGYVPQQDTVHRKIKVQRALQYAARLRLPTDTGLDEMDMHIQRVLERLGLGEKAQCAIDTPSPLSGGQMKRVCLAAELIANPNVLFLDEVTSGLDAGTDKKMMQLFAELASEKKTVICVTHTLENVSLCHLVLLVHQGKVIYFGPPEETLAYFGVSRLSEVYETIENQSAASMAERYSKSEFYDQFILRRYTTRKEPEPLQQPTLQVRSQPTRIKDSLFQFWTLVQRYVDLLLADRRNSLILLAQAPIIALMIGLVFHISGTPDKKLLAESQVSFMLVLSAIWCGCLNSTREIVKELPIYLRERTVGLGIGPYLISKFLPLAALCIIQCAMMLSIVTFLSAWSGPFWSRLMVLVATAVASTAMGLAISTVVNSSDKAVALVPVLLIPQVIFSNFVVSLDGVEKTLARTLVFAFPAFDAMKNLSSDEVRPLMHVEGSLAQNIATIGLLGLGFLALAVGSLKWKDRKRG</sequence>
<dbReference type="InterPro" id="IPR003439">
    <property type="entry name" value="ABC_transporter-like_ATP-bd"/>
</dbReference>
<protein>
    <submittedName>
        <fullName evidence="11">ATP-binding cassette domain-containing protein</fullName>
    </submittedName>
</protein>
<keyword evidence="2" id="KW-0813">Transport</keyword>
<dbReference type="PROSITE" id="PS50893">
    <property type="entry name" value="ABC_TRANSPORTER_2"/>
    <property type="match status" value="1"/>
</dbReference>
<dbReference type="GO" id="GO:0016020">
    <property type="term" value="C:membrane"/>
    <property type="evidence" value="ECO:0007669"/>
    <property type="project" value="UniProtKB-SubCell"/>
</dbReference>
<evidence type="ECO:0000259" key="10">
    <source>
        <dbReference type="PROSITE" id="PS50893"/>
    </source>
</evidence>
<keyword evidence="3 8" id="KW-0812">Transmembrane</keyword>